<organism evidence="1 2">
    <name type="scientific">Fraxinus pennsylvanica</name>
    <dbReference type="NCBI Taxonomy" id="56036"/>
    <lineage>
        <taxon>Eukaryota</taxon>
        <taxon>Viridiplantae</taxon>
        <taxon>Streptophyta</taxon>
        <taxon>Embryophyta</taxon>
        <taxon>Tracheophyta</taxon>
        <taxon>Spermatophyta</taxon>
        <taxon>Magnoliopsida</taxon>
        <taxon>eudicotyledons</taxon>
        <taxon>Gunneridae</taxon>
        <taxon>Pentapetalae</taxon>
        <taxon>asterids</taxon>
        <taxon>lamiids</taxon>
        <taxon>Lamiales</taxon>
        <taxon>Oleaceae</taxon>
        <taxon>Oleeae</taxon>
        <taxon>Fraxinus</taxon>
    </lineage>
</organism>
<keyword evidence="2" id="KW-1185">Reference proteome</keyword>
<dbReference type="EMBL" id="OU503040">
    <property type="protein sequence ID" value="CAI9760572.1"/>
    <property type="molecule type" value="Genomic_DNA"/>
</dbReference>
<name>A0AAD2DN05_9LAMI</name>
<protein>
    <submittedName>
        <fullName evidence="1">Uncharacterized protein</fullName>
    </submittedName>
</protein>
<dbReference type="Proteomes" id="UP000834106">
    <property type="component" value="Chromosome 5"/>
</dbReference>
<evidence type="ECO:0000313" key="1">
    <source>
        <dbReference type="EMBL" id="CAI9760572.1"/>
    </source>
</evidence>
<accession>A0AAD2DN05</accession>
<evidence type="ECO:0000313" key="2">
    <source>
        <dbReference type="Proteomes" id="UP000834106"/>
    </source>
</evidence>
<gene>
    <name evidence="1" type="ORF">FPE_LOCUS8002</name>
</gene>
<proteinExistence type="predicted"/>
<dbReference type="AlphaFoldDB" id="A0AAD2DN05"/>
<reference evidence="1" key="1">
    <citation type="submission" date="2023-05" db="EMBL/GenBank/DDBJ databases">
        <authorList>
            <person name="Huff M."/>
        </authorList>
    </citation>
    <scope>NUCLEOTIDE SEQUENCE</scope>
</reference>
<sequence>MMLSEKWNLKALKLTFCFAVSASLQAELYMSIVCLSSCLSLLISASTSSYKFAKILYMSALPRRFWDPDHEKIPLPCEPDEKIPKLFASDDMAPENGDPKLTRSFSEMFERRKPRFISWLSNDGIMRSMLGLPELTNDISESGIVHSPYDLFDVFPLVNGDLLEDLGTNDGLLTELPVEIEKLSFLLQHQIWVKEWTKVDLNKYLMFSALGEMPIHWNRKRVSLILHGVSPWKCNYLAKPPLECLQEKHLTIYRQNRKYNFDKVDSTYILTGAEATEGKEKLLGLTINLAGLI</sequence>